<reference evidence="11" key="1">
    <citation type="submission" date="2023-10" db="EMBL/GenBank/DDBJ databases">
        <authorList>
            <person name="Chen Y."/>
            <person name="Shah S."/>
            <person name="Dougan E. K."/>
            <person name="Thang M."/>
            <person name="Chan C."/>
        </authorList>
    </citation>
    <scope>NUCLEOTIDE SEQUENCE [LARGE SCALE GENOMIC DNA]</scope>
</reference>
<protein>
    <recommendedName>
        <fullName evidence="10">WWE domain-containing protein</fullName>
    </recommendedName>
</protein>
<dbReference type="Pfam" id="PF00520">
    <property type="entry name" value="Ion_trans"/>
    <property type="match status" value="1"/>
</dbReference>
<keyword evidence="12" id="KW-1185">Reference proteome</keyword>
<name>A0ABN9TR15_9DINO</name>
<keyword evidence="3" id="KW-0677">Repeat</keyword>
<dbReference type="SMART" id="SM00248">
    <property type="entry name" value="ANK"/>
    <property type="match status" value="2"/>
</dbReference>
<comment type="caution">
    <text evidence="11">The sequence shown here is derived from an EMBL/GenBank/DDBJ whole genome shotgun (WGS) entry which is preliminary data.</text>
</comment>
<evidence type="ECO:0000313" key="12">
    <source>
        <dbReference type="Proteomes" id="UP001189429"/>
    </source>
</evidence>
<evidence type="ECO:0000256" key="2">
    <source>
        <dbReference type="ARBA" id="ARBA00022692"/>
    </source>
</evidence>
<feature type="region of interest" description="Disordered" evidence="8">
    <location>
        <begin position="366"/>
        <end position="413"/>
    </location>
</feature>
<evidence type="ECO:0000256" key="3">
    <source>
        <dbReference type="ARBA" id="ARBA00022737"/>
    </source>
</evidence>
<evidence type="ECO:0000256" key="6">
    <source>
        <dbReference type="ARBA" id="ARBA00023136"/>
    </source>
</evidence>
<dbReference type="InterPro" id="IPR002110">
    <property type="entry name" value="Ankyrin_rpt"/>
</dbReference>
<dbReference type="PANTHER" id="PTHR24166:SF48">
    <property type="entry name" value="PROTEIN VAPYRIN"/>
    <property type="match status" value="1"/>
</dbReference>
<dbReference type="SUPFAM" id="SSF81324">
    <property type="entry name" value="Voltage-gated potassium channels"/>
    <property type="match status" value="1"/>
</dbReference>
<feature type="transmembrane region" description="Helical" evidence="9">
    <location>
        <begin position="784"/>
        <end position="806"/>
    </location>
</feature>
<feature type="compositionally biased region" description="Low complexity" evidence="8">
    <location>
        <begin position="378"/>
        <end position="389"/>
    </location>
</feature>
<keyword evidence="5 7" id="KW-0040">ANK repeat</keyword>
<keyword evidence="6 9" id="KW-0472">Membrane</keyword>
<keyword evidence="2 9" id="KW-0812">Transmembrane</keyword>
<dbReference type="Gene3D" id="3.30.720.50">
    <property type="match status" value="1"/>
</dbReference>
<keyword evidence="4 9" id="KW-1133">Transmembrane helix</keyword>
<accession>A0ABN9TR15</accession>
<feature type="transmembrane region" description="Helical" evidence="9">
    <location>
        <begin position="717"/>
        <end position="739"/>
    </location>
</feature>
<dbReference type="PROSITE" id="PS50088">
    <property type="entry name" value="ANK_REPEAT"/>
    <property type="match status" value="2"/>
</dbReference>
<dbReference type="PANTHER" id="PTHR24166">
    <property type="entry name" value="ROLLING PEBBLES, ISOFORM B"/>
    <property type="match status" value="1"/>
</dbReference>
<feature type="repeat" description="ANK" evidence="7">
    <location>
        <begin position="31"/>
        <end position="63"/>
    </location>
</feature>
<evidence type="ECO:0000256" key="9">
    <source>
        <dbReference type="SAM" id="Phobius"/>
    </source>
</evidence>
<dbReference type="InterPro" id="IPR027359">
    <property type="entry name" value="Volt_channel_dom_sf"/>
</dbReference>
<evidence type="ECO:0000256" key="8">
    <source>
        <dbReference type="SAM" id="MobiDB-lite"/>
    </source>
</evidence>
<feature type="repeat" description="ANK" evidence="7">
    <location>
        <begin position="1"/>
        <end position="29"/>
    </location>
</feature>
<dbReference type="SUPFAM" id="SSF48403">
    <property type="entry name" value="Ankyrin repeat"/>
    <property type="match status" value="1"/>
</dbReference>
<evidence type="ECO:0000256" key="4">
    <source>
        <dbReference type="ARBA" id="ARBA00022989"/>
    </source>
</evidence>
<evidence type="ECO:0000313" key="11">
    <source>
        <dbReference type="EMBL" id="CAK0848232.1"/>
    </source>
</evidence>
<dbReference type="SUPFAM" id="SSF117839">
    <property type="entry name" value="WWE domain"/>
    <property type="match status" value="1"/>
</dbReference>
<evidence type="ECO:0000256" key="5">
    <source>
        <dbReference type="ARBA" id="ARBA00023043"/>
    </source>
</evidence>
<dbReference type="Pfam" id="PF12796">
    <property type="entry name" value="Ank_2"/>
    <property type="match status" value="1"/>
</dbReference>
<feature type="transmembrane region" description="Helical" evidence="9">
    <location>
        <begin position="613"/>
        <end position="634"/>
    </location>
</feature>
<evidence type="ECO:0000256" key="1">
    <source>
        <dbReference type="ARBA" id="ARBA00004141"/>
    </source>
</evidence>
<dbReference type="InterPro" id="IPR005821">
    <property type="entry name" value="Ion_trans_dom"/>
</dbReference>
<dbReference type="PROSITE" id="PS50918">
    <property type="entry name" value="WWE"/>
    <property type="match status" value="1"/>
</dbReference>
<feature type="transmembrane region" description="Helical" evidence="9">
    <location>
        <begin position="646"/>
        <end position="667"/>
    </location>
</feature>
<dbReference type="Pfam" id="PF02825">
    <property type="entry name" value="WWE"/>
    <property type="match status" value="1"/>
</dbReference>
<organism evidence="11 12">
    <name type="scientific">Prorocentrum cordatum</name>
    <dbReference type="NCBI Taxonomy" id="2364126"/>
    <lineage>
        <taxon>Eukaryota</taxon>
        <taxon>Sar</taxon>
        <taxon>Alveolata</taxon>
        <taxon>Dinophyceae</taxon>
        <taxon>Prorocentrales</taxon>
        <taxon>Prorocentraceae</taxon>
        <taxon>Prorocentrum</taxon>
    </lineage>
</organism>
<dbReference type="Gene3D" id="1.20.120.350">
    <property type="entry name" value="Voltage-gated potassium channels. Chain C"/>
    <property type="match status" value="1"/>
</dbReference>
<dbReference type="Gene3D" id="1.25.40.20">
    <property type="entry name" value="Ankyrin repeat-containing domain"/>
    <property type="match status" value="1"/>
</dbReference>
<dbReference type="InterPro" id="IPR050889">
    <property type="entry name" value="Dendritic_Spine_Reg/Scaffold"/>
</dbReference>
<dbReference type="Proteomes" id="UP001189429">
    <property type="component" value="Unassembled WGS sequence"/>
</dbReference>
<dbReference type="PROSITE" id="PS50297">
    <property type="entry name" value="ANK_REP_REGION"/>
    <property type="match status" value="2"/>
</dbReference>
<evidence type="ECO:0000259" key="10">
    <source>
        <dbReference type="PROSITE" id="PS50918"/>
    </source>
</evidence>
<sequence length="828" mass="89455">MLYVAAEGGHTDTVELLLSVGAQVGSGARGDGATPLFAAAGYGHAEIAWRLLKAGCDANEAPAPAGPGEARADNGVPPLYLAVQEGHTEAAHGSLGGRWLAMATKHAATDDDAFDGALASLTAVRRDEVARARDAQARLGHAQEWPLAGATSAASPHGASPRPGIGTRASLVEPDGRVRLVAGPWVGLARPAPVEQRLRPALWRVKRTRGGRSAMAVFLRCLVCICGGCGAFALDGFSGGTANSMSFAPECPELSSPAELFEADGGADKQGSGEVSILGAFEGAAFGAAPPAGCRTAPQRSAGHAACLQGRSVEELRAWGEDAAAELASLGLSEPDGCGPVAEEQPAVRREVTADPSVLVGALETVPLQPPADGAATPSRAGPAGGAERAPSEKRGSGEAVVPGEAWPPAEEDSVVDVAGSVWQWEHRTGFRSYAAAESERIEEAWQSGESKVRLKAGKTGKIPMEIFFADMVQLDPTSGSQRNVRRVGHDSRFSRLERNLRQVWKAIHTGQLRWESSKQYRKRQATQRNQEKLSVIDASSMIVNKSQMFSRSHIDTGPATKRAHIGVWCGKLVQALWWNILTWLVTALNVFWIYWMAEHHEWTLVFWRPAEVIFIDFCFLLFFATELVIRVLSYRDATTALQSHFFLRDALVVALTLVEVVFFPMVSFASDAHELDPGSAWFTFALLVRLSRLVRVERLFRIFPQAATISRAIASGLESAAIILLMMIGFLFGFAVMLKTGVADRVVKEKYFSTMSRTLETLIVQGLFFDGILDYLQDCRDEFVGYFGMLFFVCVGQYIFLNMLILERGGGRHERTGRQAGHCVPRE</sequence>
<evidence type="ECO:0000256" key="7">
    <source>
        <dbReference type="PROSITE-ProRule" id="PRU00023"/>
    </source>
</evidence>
<dbReference type="InterPro" id="IPR036770">
    <property type="entry name" value="Ankyrin_rpt-contain_sf"/>
</dbReference>
<dbReference type="EMBL" id="CAUYUJ010014961">
    <property type="protein sequence ID" value="CAK0848232.1"/>
    <property type="molecule type" value="Genomic_DNA"/>
</dbReference>
<feature type="transmembrane region" description="Helical" evidence="9">
    <location>
        <begin position="679"/>
        <end position="696"/>
    </location>
</feature>
<dbReference type="InterPro" id="IPR004170">
    <property type="entry name" value="WWE_dom"/>
</dbReference>
<dbReference type="InterPro" id="IPR037197">
    <property type="entry name" value="WWE_dom_sf"/>
</dbReference>
<gene>
    <name evidence="11" type="ORF">PCOR1329_LOCUS41225</name>
</gene>
<feature type="transmembrane region" description="Helical" evidence="9">
    <location>
        <begin position="577"/>
        <end position="598"/>
    </location>
</feature>
<comment type="subcellular location">
    <subcellularLocation>
        <location evidence="1">Membrane</location>
        <topology evidence="1">Multi-pass membrane protein</topology>
    </subcellularLocation>
</comment>
<proteinExistence type="predicted"/>
<feature type="domain" description="WWE" evidence="10">
    <location>
        <begin position="409"/>
        <end position="487"/>
    </location>
</feature>